<dbReference type="Proteomes" id="UP000607653">
    <property type="component" value="Unassembled WGS sequence"/>
</dbReference>
<comment type="caution">
    <text evidence="2">The sequence shown here is derived from an EMBL/GenBank/DDBJ whole genome shotgun (WGS) entry which is preliminary data.</text>
</comment>
<keyword evidence="1" id="KW-0812">Transmembrane</keyword>
<keyword evidence="1" id="KW-0472">Membrane</keyword>
<reference evidence="2 3" key="1">
    <citation type="journal article" date="2020" name="Mol. Biol. Evol.">
        <title>Distinct Expression and Methylation Patterns for Genes with Different Fates following a Single Whole-Genome Duplication in Flowering Plants.</title>
        <authorList>
            <person name="Shi T."/>
            <person name="Rahmani R.S."/>
            <person name="Gugger P.F."/>
            <person name="Wang M."/>
            <person name="Li H."/>
            <person name="Zhang Y."/>
            <person name="Li Z."/>
            <person name="Wang Q."/>
            <person name="Van de Peer Y."/>
            <person name="Marchal K."/>
            <person name="Chen J."/>
        </authorList>
    </citation>
    <scope>NUCLEOTIDE SEQUENCE [LARGE SCALE GENOMIC DNA]</scope>
    <source>
        <tissue evidence="2">Leaf</tissue>
    </source>
</reference>
<evidence type="ECO:0000256" key="1">
    <source>
        <dbReference type="SAM" id="Phobius"/>
    </source>
</evidence>
<dbReference type="AlphaFoldDB" id="A0A822ZEV9"/>
<evidence type="ECO:0000313" key="3">
    <source>
        <dbReference type="Proteomes" id="UP000607653"/>
    </source>
</evidence>
<gene>
    <name evidence="2" type="ORF">HUJ06_016258</name>
</gene>
<name>A0A822ZEV9_NELNU</name>
<evidence type="ECO:0000313" key="2">
    <source>
        <dbReference type="EMBL" id="DAD41935.1"/>
    </source>
</evidence>
<sequence>MQLQSFLLAPSDVTAAEPLLANWSSGVKIRASMAMVATIVVVPAIIVGCGRVGKALQSMGDGSDVLVKRRESMPLDFLKSILVYTRNDDLEVVLQSTPQS</sequence>
<keyword evidence="3" id="KW-1185">Reference proteome</keyword>
<organism evidence="2 3">
    <name type="scientific">Nelumbo nucifera</name>
    <name type="common">Sacred lotus</name>
    <dbReference type="NCBI Taxonomy" id="4432"/>
    <lineage>
        <taxon>Eukaryota</taxon>
        <taxon>Viridiplantae</taxon>
        <taxon>Streptophyta</taxon>
        <taxon>Embryophyta</taxon>
        <taxon>Tracheophyta</taxon>
        <taxon>Spermatophyta</taxon>
        <taxon>Magnoliopsida</taxon>
        <taxon>Proteales</taxon>
        <taxon>Nelumbonaceae</taxon>
        <taxon>Nelumbo</taxon>
    </lineage>
</organism>
<dbReference type="EMBL" id="DUZY01000005">
    <property type="protein sequence ID" value="DAD41935.1"/>
    <property type="molecule type" value="Genomic_DNA"/>
</dbReference>
<proteinExistence type="predicted"/>
<keyword evidence="1" id="KW-1133">Transmembrane helix</keyword>
<accession>A0A822ZEV9</accession>
<dbReference type="PANTHER" id="PTHR34044">
    <property type="entry name" value="NUCLEAR PROTEIN"/>
    <property type="match status" value="1"/>
</dbReference>
<feature type="transmembrane region" description="Helical" evidence="1">
    <location>
        <begin position="31"/>
        <end position="49"/>
    </location>
</feature>
<dbReference type="PANTHER" id="PTHR34044:SF1">
    <property type="entry name" value="NUCLEAR PROTEIN"/>
    <property type="match status" value="1"/>
</dbReference>
<protein>
    <submittedName>
        <fullName evidence="2">Uncharacterized protein</fullName>
    </submittedName>
</protein>